<dbReference type="Proteomes" id="UP001305647">
    <property type="component" value="Unassembled WGS sequence"/>
</dbReference>
<feature type="compositionally biased region" description="Basic and acidic residues" evidence="1">
    <location>
        <begin position="59"/>
        <end position="76"/>
    </location>
</feature>
<sequence length="348" mass="37142">MPPLPSESESESKFQDWLDESAQDIKDDVPEAELEAAEATVPAWVADLLSSHSPRGSKRKAEVENGDGDHAPKVSRTDSGNVKLETLDSGTDDDDDDNDEDQDSDSGGDYDIPANGPQPKLIPHASALQLFKRMYPLVPLVERPGGLFTYLADLPVKRIPNIQVSFLMQAAGDPLPPGQGCAKCATGRGLYRRRCVVVRDPEVRYVTGGACANCLYGWQGSVCSLRSTMPTRDEMAQVAEAAAQEAPVQVPVPQGPGLSAPSPAPAPLHPSHVAALASGAVAAPAPAAPAPAMASNNEGLVADTPARHSPRSVRVKHLAEWQEDLTTRLMAMNRVILKRLYKTEDPIP</sequence>
<organism evidence="2 3">
    <name type="scientific">Parathielavia hyrcaniae</name>
    <dbReference type="NCBI Taxonomy" id="113614"/>
    <lineage>
        <taxon>Eukaryota</taxon>
        <taxon>Fungi</taxon>
        <taxon>Dikarya</taxon>
        <taxon>Ascomycota</taxon>
        <taxon>Pezizomycotina</taxon>
        <taxon>Sordariomycetes</taxon>
        <taxon>Sordariomycetidae</taxon>
        <taxon>Sordariales</taxon>
        <taxon>Chaetomiaceae</taxon>
        <taxon>Parathielavia</taxon>
    </lineage>
</organism>
<dbReference type="InterPro" id="IPR022190">
    <property type="entry name" value="DUF3716"/>
</dbReference>
<protein>
    <submittedName>
        <fullName evidence="2">Uncharacterized protein</fullName>
    </submittedName>
</protein>
<feature type="region of interest" description="Disordered" evidence="1">
    <location>
        <begin position="1"/>
        <end position="119"/>
    </location>
</feature>
<dbReference type="EMBL" id="MU863741">
    <property type="protein sequence ID" value="KAK4096080.1"/>
    <property type="molecule type" value="Genomic_DNA"/>
</dbReference>
<feature type="compositionally biased region" description="Low complexity" evidence="1">
    <location>
        <begin position="246"/>
        <end position="261"/>
    </location>
</feature>
<proteinExistence type="predicted"/>
<reference evidence="2" key="1">
    <citation type="journal article" date="2023" name="Mol. Phylogenet. Evol.">
        <title>Genome-scale phylogeny and comparative genomics of the fungal order Sordariales.</title>
        <authorList>
            <person name="Hensen N."/>
            <person name="Bonometti L."/>
            <person name="Westerberg I."/>
            <person name="Brannstrom I.O."/>
            <person name="Guillou S."/>
            <person name="Cros-Aarteil S."/>
            <person name="Calhoun S."/>
            <person name="Haridas S."/>
            <person name="Kuo A."/>
            <person name="Mondo S."/>
            <person name="Pangilinan J."/>
            <person name="Riley R."/>
            <person name="LaButti K."/>
            <person name="Andreopoulos B."/>
            <person name="Lipzen A."/>
            <person name="Chen C."/>
            <person name="Yan M."/>
            <person name="Daum C."/>
            <person name="Ng V."/>
            <person name="Clum A."/>
            <person name="Steindorff A."/>
            <person name="Ohm R.A."/>
            <person name="Martin F."/>
            <person name="Silar P."/>
            <person name="Natvig D.O."/>
            <person name="Lalanne C."/>
            <person name="Gautier V."/>
            <person name="Ament-Velasquez S.L."/>
            <person name="Kruys A."/>
            <person name="Hutchinson M.I."/>
            <person name="Powell A.J."/>
            <person name="Barry K."/>
            <person name="Miller A.N."/>
            <person name="Grigoriev I.V."/>
            <person name="Debuchy R."/>
            <person name="Gladieux P."/>
            <person name="Hiltunen Thoren M."/>
            <person name="Johannesson H."/>
        </authorList>
    </citation>
    <scope>NUCLEOTIDE SEQUENCE</scope>
    <source>
        <strain evidence="2">CBS 757.83</strain>
    </source>
</reference>
<comment type="caution">
    <text evidence="2">The sequence shown here is derived from an EMBL/GenBank/DDBJ whole genome shotgun (WGS) entry which is preliminary data.</text>
</comment>
<dbReference type="AlphaFoldDB" id="A0AAN6PU19"/>
<name>A0AAN6PU19_9PEZI</name>
<evidence type="ECO:0000313" key="2">
    <source>
        <dbReference type="EMBL" id="KAK4096080.1"/>
    </source>
</evidence>
<dbReference type="Pfam" id="PF12511">
    <property type="entry name" value="DUF3716"/>
    <property type="match status" value="1"/>
</dbReference>
<evidence type="ECO:0000256" key="1">
    <source>
        <dbReference type="SAM" id="MobiDB-lite"/>
    </source>
</evidence>
<gene>
    <name evidence="2" type="ORF">N658DRAFT_490229</name>
</gene>
<evidence type="ECO:0000313" key="3">
    <source>
        <dbReference type="Proteomes" id="UP001305647"/>
    </source>
</evidence>
<accession>A0AAN6PU19</accession>
<reference evidence="2" key="2">
    <citation type="submission" date="2023-05" db="EMBL/GenBank/DDBJ databases">
        <authorList>
            <consortium name="Lawrence Berkeley National Laboratory"/>
            <person name="Steindorff A."/>
            <person name="Hensen N."/>
            <person name="Bonometti L."/>
            <person name="Westerberg I."/>
            <person name="Brannstrom I.O."/>
            <person name="Guillou S."/>
            <person name="Cros-Aarteil S."/>
            <person name="Calhoun S."/>
            <person name="Haridas S."/>
            <person name="Kuo A."/>
            <person name="Mondo S."/>
            <person name="Pangilinan J."/>
            <person name="Riley R."/>
            <person name="Labutti K."/>
            <person name="Andreopoulos B."/>
            <person name="Lipzen A."/>
            <person name="Chen C."/>
            <person name="Yanf M."/>
            <person name="Daum C."/>
            <person name="Ng V."/>
            <person name="Clum A."/>
            <person name="Ohm R."/>
            <person name="Martin F."/>
            <person name="Silar P."/>
            <person name="Natvig D."/>
            <person name="Lalanne C."/>
            <person name="Gautier V."/>
            <person name="Ament-Velasquez S.L."/>
            <person name="Kruys A."/>
            <person name="Hutchinson M.I."/>
            <person name="Powell A.J."/>
            <person name="Barry K."/>
            <person name="Miller A.N."/>
            <person name="Grigoriev I.V."/>
            <person name="Debuchy R."/>
            <person name="Gladieux P."/>
            <person name="Thoren M.H."/>
            <person name="Johannesson H."/>
        </authorList>
    </citation>
    <scope>NUCLEOTIDE SEQUENCE</scope>
    <source>
        <strain evidence="2">CBS 757.83</strain>
    </source>
</reference>
<keyword evidence="3" id="KW-1185">Reference proteome</keyword>
<feature type="region of interest" description="Disordered" evidence="1">
    <location>
        <begin position="246"/>
        <end position="265"/>
    </location>
</feature>
<feature type="compositionally biased region" description="Acidic residues" evidence="1">
    <location>
        <begin position="90"/>
        <end position="108"/>
    </location>
</feature>